<organism evidence="2">
    <name type="scientific">Arcobacter sp. AZ-2023</name>
    <dbReference type="NCBI Taxonomy" id="3074453"/>
    <lineage>
        <taxon>Bacteria</taxon>
        <taxon>Pseudomonadati</taxon>
        <taxon>Campylobacterota</taxon>
        <taxon>Epsilonproteobacteria</taxon>
        <taxon>Campylobacterales</taxon>
        <taxon>Arcobacteraceae</taxon>
        <taxon>Arcobacter</taxon>
    </lineage>
</organism>
<reference evidence="2" key="1">
    <citation type="submission" date="2023-09" db="EMBL/GenBank/DDBJ databases">
        <title>Arcobacter tbilisiensis sp. nov. isolated from chicken meat in Tbilisi, Georgia.</title>
        <authorList>
            <person name="Matthias R."/>
            <person name="Zautner A.E."/>
        </authorList>
    </citation>
    <scope>NUCLEOTIDE SEQUENCE</scope>
    <source>
        <strain evidence="3">LEO 101</strain>
        <strain evidence="1">LEO 49</strain>
        <strain evidence="4">LEO 50</strain>
        <strain evidence="2">LEO 53</strain>
    </source>
</reference>
<accession>A0AA96DPT5</accession>
<dbReference type="EMBL" id="CP135131">
    <property type="protein sequence ID" value="WNP39739.1"/>
    <property type="molecule type" value="Genomic_DNA"/>
</dbReference>
<evidence type="ECO:0000313" key="1">
    <source>
        <dbReference type="EMBL" id="WNL27708.1"/>
    </source>
</evidence>
<dbReference type="EMBL" id="CP135130">
    <property type="protein sequence ID" value="WNP37647.1"/>
    <property type="molecule type" value="Genomic_DNA"/>
</dbReference>
<proteinExistence type="predicted"/>
<dbReference type="AlphaFoldDB" id="A0AA96DPT5"/>
<evidence type="ECO:0000313" key="4">
    <source>
        <dbReference type="EMBL" id="WNP39739.1"/>
    </source>
</evidence>
<name>A0AA96DPT5_9BACT</name>
<evidence type="ECO:0000313" key="2">
    <source>
        <dbReference type="EMBL" id="WNL31497.1"/>
    </source>
</evidence>
<dbReference type="EMBL" id="CP134853">
    <property type="protein sequence ID" value="WNL27708.1"/>
    <property type="molecule type" value="Genomic_DNA"/>
</dbReference>
<protein>
    <submittedName>
        <fullName evidence="2">Uncharacterized protein</fullName>
    </submittedName>
</protein>
<gene>
    <name evidence="3" type="ORF">RJG58_08370</name>
    <name evidence="4" type="ORF">RMP69_08370</name>
    <name evidence="1" type="ORF">RMQ65_10545</name>
    <name evidence="2" type="ORF">RMQ67_08370</name>
</gene>
<dbReference type="EMBL" id="CP134855">
    <property type="protein sequence ID" value="WNL31497.1"/>
    <property type="molecule type" value="Genomic_DNA"/>
</dbReference>
<sequence length="122" mass="14452">MDLDKFIQNNTPKKKISIFDEYVEDINKLLELNYSQKQVIEYLKTKCKNKTGLTESNLSRYLKKPKKQNIKEVKNIDIDKSKQLQKDDTKKKPIDIFANLKTKDSKTHLEQTMLDFVKDIKN</sequence>
<evidence type="ECO:0000313" key="3">
    <source>
        <dbReference type="EMBL" id="WNP37647.1"/>
    </source>
</evidence>